<dbReference type="Proteomes" id="UP000009168">
    <property type="component" value="Unassembled WGS sequence"/>
</dbReference>
<feature type="chain" id="PRO_5004905690" description="Transmembrane protein" evidence="1">
    <location>
        <begin position="20"/>
        <end position="211"/>
    </location>
</feature>
<evidence type="ECO:0008006" key="4">
    <source>
        <dbReference type="Google" id="ProtNLM"/>
    </source>
</evidence>
<dbReference type="AlphaFoldDB" id="W7X4U0"/>
<name>W7X4U0_TETTS</name>
<keyword evidence="1" id="KW-0732">Signal</keyword>
<dbReference type="EMBL" id="GG662520">
    <property type="protein sequence ID" value="EWS72442.1"/>
    <property type="molecule type" value="Genomic_DNA"/>
</dbReference>
<dbReference type="RefSeq" id="XP_012655022.1">
    <property type="nucleotide sequence ID" value="XM_012799568.1"/>
</dbReference>
<keyword evidence="3" id="KW-1185">Reference proteome</keyword>
<proteinExistence type="predicted"/>
<protein>
    <recommendedName>
        <fullName evidence="4">Transmembrane protein</fullName>
    </recommendedName>
</protein>
<dbReference type="InParanoid" id="W7X4U0"/>
<reference evidence="3" key="1">
    <citation type="journal article" date="2006" name="PLoS Biol.">
        <title>Macronuclear genome sequence of the ciliate Tetrahymena thermophila, a model eukaryote.</title>
        <authorList>
            <person name="Eisen J.A."/>
            <person name="Coyne R.S."/>
            <person name="Wu M."/>
            <person name="Wu D."/>
            <person name="Thiagarajan M."/>
            <person name="Wortman J.R."/>
            <person name="Badger J.H."/>
            <person name="Ren Q."/>
            <person name="Amedeo P."/>
            <person name="Jones K.M."/>
            <person name="Tallon L.J."/>
            <person name="Delcher A.L."/>
            <person name="Salzberg S.L."/>
            <person name="Silva J.C."/>
            <person name="Haas B.J."/>
            <person name="Majoros W.H."/>
            <person name="Farzad M."/>
            <person name="Carlton J.M."/>
            <person name="Smith R.K. Jr."/>
            <person name="Garg J."/>
            <person name="Pearlman R.E."/>
            <person name="Karrer K.M."/>
            <person name="Sun L."/>
            <person name="Manning G."/>
            <person name="Elde N.C."/>
            <person name="Turkewitz A.P."/>
            <person name="Asai D.J."/>
            <person name="Wilkes D.E."/>
            <person name="Wang Y."/>
            <person name="Cai H."/>
            <person name="Collins K."/>
            <person name="Stewart B.A."/>
            <person name="Lee S.R."/>
            <person name="Wilamowska K."/>
            <person name="Weinberg Z."/>
            <person name="Ruzzo W.L."/>
            <person name="Wloga D."/>
            <person name="Gaertig J."/>
            <person name="Frankel J."/>
            <person name="Tsao C.-C."/>
            <person name="Gorovsky M.A."/>
            <person name="Keeling P.J."/>
            <person name="Waller R.F."/>
            <person name="Patron N.J."/>
            <person name="Cherry J.M."/>
            <person name="Stover N.A."/>
            <person name="Krieger C.J."/>
            <person name="del Toro C."/>
            <person name="Ryder H.F."/>
            <person name="Williamson S.C."/>
            <person name="Barbeau R.A."/>
            <person name="Hamilton E.P."/>
            <person name="Orias E."/>
        </authorList>
    </citation>
    <scope>NUCLEOTIDE SEQUENCE [LARGE SCALE GENOMIC DNA]</scope>
    <source>
        <strain evidence="3">SB210</strain>
    </source>
</reference>
<dbReference type="KEGG" id="tet:TTHERM_001179782"/>
<feature type="signal peptide" evidence="1">
    <location>
        <begin position="1"/>
        <end position="19"/>
    </location>
</feature>
<evidence type="ECO:0000256" key="1">
    <source>
        <dbReference type="SAM" id="SignalP"/>
    </source>
</evidence>
<accession>W7X4U0</accession>
<dbReference type="GeneID" id="24441873"/>
<evidence type="ECO:0000313" key="2">
    <source>
        <dbReference type="EMBL" id="EWS72442.1"/>
    </source>
</evidence>
<gene>
    <name evidence="2" type="ORF">TTHERM_001179782</name>
</gene>
<evidence type="ECO:0000313" key="3">
    <source>
        <dbReference type="Proteomes" id="UP000009168"/>
    </source>
</evidence>
<organism evidence="2 3">
    <name type="scientific">Tetrahymena thermophila (strain SB210)</name>
    <dbReference type="NCBI Taxonomy" id="312017"/>
    <lineage>
        <taxon>Eukaryota</taxon>
        <taxon>Sar</taxon>
        <taxon>Alveolata</taxon>
        <taxon>Ciliophora</taxon>
        <taxon>Intramacronucleata</taxon>
        <taxon>Oligohymenophorea</taxon>
        <taxon>Hymenostomatida</taxon>
        <taxon>Tetrahymenina</taxon>
        <taxon>Tetrahymenidae</taxon>
        <taxon>Tetrahymena</taxon>
    </lineage>
</organism>
<sequence length="211" mass="25030">MLQIYKINILVLLFYPCQVVINKQYFHQLTYLLTQNIIYSNKSILILILHSQTQQLEIDLLQDEQNKNKSRRNLKILPHTKIKKKHSYQESLCLQIIPDQQILHLFIHALHLDKHAGIFIQLISQGSILIYLQLQSTFQTPILSINQPKNQKNKQINDITIIAICSWIQSLTKKQLMNKSSNKQQQQQQQQLHLYIRYWLIIKIQQNNNIS</sequence>